<accession>A0A6A4HLX0</accession>
<evidence type="ECO:0000256" key="2">
    <source>
        <dbReference type="SAM" id="Phobius"/>
    </source>
</evidence>
<name>A0A6A4HLX0_9AGAR</name>
<feature type="transmembrane region" description="Helical" evidence="2">
    <location>
        <begin position="54"/>
        <end position="70"/>
    </location>
</feature>
<dbReference type="EMBL" id="ML769469">
    <property type="protein sequence ID" value="KAE9399459.1"/>
    <property type="molecule type" value="Genomic_DNA"/>
</dbReference>
<feature type="chain" id="PRO_5025345161" evidence="3">
    <location>
        <begin position="19"/>
        <end position="103"/>
    </location>
</feature>
<organism evidence="4 5">
    <name type="scientific">Gymnopus androsaceus JB14</name>
    <dbReference type="NCBI Taxonomy" id="1447944"/>
    <lineage>
        <taxon>Eukaryota</taxon>
        <taxon>Fungi</taxon>
        <taxon>Dikarya</taxon>
        <taxon>Basidiomycota</taxon>
        <taxon>Agaricomycotina</taxon>
        <taxon>Agaricomycetes</taxon>
        <taxon>Agaricomycetidae</taxon>
        <taxon>Agaricales</taxon>
        <taxon>Marasmiineae</taxon>
        <taxon>Omphalotaceae</taxon>
        <taxon>Gymnopus</taxon>
    </lineage>
</organism>
<dbReference type="AlphaFoldDB" id="A0A6A4HLX0"/>
<evidence type="ECO:0000256" key="3">
    <source>
        <dbReference type="SAM" id="SignalP"/>
    </source>
</evidence>
<evidence type="ECO:0000313" key="4">
    <source>
        <dbReference type="EMBL" id="KAE9399459.1"/>
    </source>
</evidence>
<keyword evidence="5" id="KW-1185">Reference proteome</keyword>
<evidence type="ECO:0000256" key="1">
    <source>
        <dbReference type="SAM" id="MobiDB-lite"/>
    </source>
</evidence>
<feature type="signal peptide" evidence="3">
    <location>
        <begin position="1"/>
        <end position="18"/>
    </location>
</feature>
<protein>
    <submittedName>
        <fullName evidence="4">Uncharacterized protein</fullName>
    </submittedName>
</protein>
<keyword evidence="2" id="KW-0812">Transmembrane</keyword>
<feature type="compositionally biased region" description="Basic residues" evidence="1">
    <location>
        <begin position="44"/>
        <end position="53"/>
    </location>
</feature>
<reference evidence="4" key="1">
    <citation type="journal article" date="2019" name="Environ. Microbiol.">
        <title>Fungal ecological strategies reflected in gene transcription - a case study of two litter decomposers.</title>
        <authorList>
            <person name="Barbi F."/>
            <person name="Kohler A."/>
            <person name="Barry K."/>
            <person name="Baskaran P."/>
            <person name="Daum C."/>
            <person name="Fauchery L."/>
            <person name="Ihrmark K."/>
            <person name="Kuo A."/>
            <person name="LaButti K."/>
            <person name="Lipzen A."/>
            <person name="Morin E."/>
            <person name="Grigoriev I.V."/>
            <person name="Henrissat B."/>
            <person name="Lindahl B."/>
            <person name="Martin F."/>
        </authorList>
    </citation>
    <scope>NUCLEOTIDE SEQUENCE</scope>
    <source>
        <strain evidence="4">JB14</strain>
    </source>
</reference>
<proteinExistence type="predicted"/>
<keyword evidence="3" id="KW-0732">Signal</keyword>
<keyword evidence="2" id="KW-1133">Transmembrane helix</keyword>
<evidence type="ECO:0000313" key="5">
    <source>
        <dbReference type="Proteomes" id="UP000799118"/>
    </source>
</evidence>
<feature type="region of interest" description="Disordered" evidence="1">
    <location>
        <begin position="22"/>
        <end position="53"/>
    </location>
</feature>
<keyword evidence="2" id="KW-0472">Membrane</keyword>
<feature type="transmembrane region" description="Helical" evidence="2">
    <location>
        <begin position="76"/>
        <end position="95"/>
    </location>
</feature>
<sequence length="103" mass="10966">MRAHPCLLICSLLPSSLPAETMSTAEPDVAGDKENANPETPASKKGKKPRKPKSKLLAISVTTAAAAAIVAKDATFFLFVFTDVAVLTLVNRAWAFGKKKLLK</sequence>
<gene>
    <name evidence="4" type="ORF">BT96DRAFT_993927</name>
</gene>
<dbReference type="Proteomes" id="UP000799118">
    <property type="component" value="Unassembled WGS sequence"/>
</dbReference>